<dbReference type="GO" id="GO:0008270">
    <property type="term" value="F:zinc ion binding"/>
    <property type="evidence" value="ECO:0007669"/>
    <property type="project" value="UniProtKB-KW"/>
</dbReference>
<reference evidence="4" key="5">
    <citation type="journal article" date="2021" name="G3 (Bethesda)">
        <title>Aegilops tauschii genome assembly Aet v5.0 features greater sequence contiguity and improved annotation.</title>
        <authorList>
            <person name="Wang L."/>
            <person name="Zhu T."/>
            <person name="Rodriguez J.C."/>
            <person name="Deal K.R."/>
            <person name="Dubcovsky J."/>
            <person name="McGuire P.E."/>
            <person name="Lux T."/>
            <person name="Spannagl M."/>
            <person name="Mayer K.F.X."/>
            <person name="Baldrich P."/>
            <person name="Meyers B.C."/>
            <person name="Huo N."/>
            <person name="Gu Y.Q."/>
            <person name="Zhou H."/>
            <person name="Devos K.M."/>
            <person name="Bennetzen J.L."/>
            <person name="Unver T."/>
            <person name="Budak H."/>
            <person name="Gulick P.J."/>
            <person name="Galiba G."/>
            <person name="Kalapos B."/>
            <person name="Nelson D.R."/>
            <person name="Li P."/>
            <person name="You F.M."/>
            <person name="Luo M.C."/>
            <person name="Dvorak J."/>
        </authorList>
    </citation>
    <scope>NUCLEOTIDE SEQUENCE [LARGE SCALE GENOMIC DNA]</scope>
    <source>
        <strain evidence="4">cv. AL8/78</strain>
    </source>
</reference>
<dbReference type="Proteomes" id="UP000015105">
    <property type="component" value="Chromosome 4D"/>
</dbReference>
<dbReference type="InterPro" id="IPR036875">
    <property type="entry name" value="Znf_CCHC_sf"/>
</dbReference>
<dbReference type="EnsemblPlants" id="AET4Gv20308200.1">
    <property type="protein sequence ID" value="AET4Gv20308200.1"/>
    <property type="gene ID" value="AET4Gv20308200"/>
</dbReference>
<dbReference type="PROSITE" id="PS50158">
    <property type="entry name" value="ZF_CCHC"/>
    <property type="match status" value="2"/>
</dbReference>
<reference evidence="5" key="1">
    <citation type="journal article" date="2014" name="Science">
        <title>Ancient hybridizations among the ancestral genomes of bread wheat.</title>
        <authorList>
            <consortium name="International Wheat Genome Sequencing Consortium,"/>
            <person name="Marcussen T."/>
            <person name="Sandve S.R."/>
            <person name="Heier L."/>
            <person name="Spannagl M."/>
            <person name="Pfeifer M."/>
            <person name="Jakobsen K.S."/>
            <person name="Wulff B.B."/>
            <person name="Steuernagel B."/>
            <person name="Mayer K.F."/>
            <person name="Olsen O.A."/>
        </authorList>
    </citation>
    <scope>NUCLEOTIDE SEQUENCE [LARGE SCALE GENOMIC DNA]</scope>
    <source>
        <strain evidence="5">cv. AL8/78</strain>
    </source>
</reference>
<dbReference type="GO" id="GO:0003676">
    <property type="term" value="F:nucleic acid binding"/>
    <property type="evidence" value="ECO:0007669"/>
    <property type="project" value="InterPro"/>
</dbReference>
<dbReference type="InterPro" id="IPR001878">
    <property type="entry name" value="Znf_CCHC"/>
</dbReference>
<evidence type="ECO:0000256" key="1">
    <source>
        <dbReference type="PROSITE-ProRule" id="PRU00047"/>
    </source>
</evidence>
<feature type="compositionally biased region" description="Basic and acidic residues" evidence="2">
    <location>
        <begin position="75"/>
        <end position="89"/>
    </location>
</feature>
<organism evidence="4 5">
    <name type="scientific">Aegilops tauschii subsp. strangulata</name>
    <name type="common">Goatgrass</name>
    <dbReference type="NCBI Taxonomy" id="200361"/>
    <lineage>
        <taxon>Eukaryota</taxon>
        <taxon>Viridiplantae</taxon>
        <taxon>Streptophyta</taxon>
        <taxon>Embryophyta</taxon>
        <taxon>Tracheophyta</taxon>
        <taxon>Spermatophyta</taxon>
        <taxon>Magnoliopsida</taxon>
        <taxon>Liliopsida</taxon>
        <taxon>Poales</taxon>
        <taxon>Poaceae</taxon>
        <taxon>BOP clade</taxon>
        <taxon>Pooideae</taxon>
        <taxon>Triticodae</taxon>
        <taxon>Triticeae</taxon>
        <taxon>Triticinae</taxon>
        <taxon>Aegilops</taxon>
    </lineage>
</organism>
<proteinExistence type="predicted"/>
<evidence type="ECO:0000259" key="3">
    <source>
        <dbReference type="PROSITE" id="PS50158"/>
    </source>
</evidence>
<dbReference type="Pfam" id="PF00098">
    <property type="entry name" value="zf-CCHC"/>
    <property type="match status" value="1"/>
</dbReference>
<dbReference type="Gene3D" id="4.10.60.10">
    <property type="entry name" value="Zinc finger, CCHC-type"/>
    <property type="match status" value="1"/>
</dbReference>
<evidence type="ECO:0000313" key="5">
    <source>
        <dbReference type="Proteomes" id="UP000015105"/>
    </source>
</evidence>
<evidence type="ECO:0000256" key="2">
    <source>
        <dbReference type="SAM" id="MobiDB-lite"/>
    </source>
</evidence>
<keyword evidence="5" id="KW-1185">Reference proteome</keyword>
<feature type="region of interest" description="Disordered" evidence="2">
    <location>
        <begin position="1"/>
        <end position="22"/>
    </location>
</feature>
<reference evidence="5" key="2">
    <citation type="journal article" date="2017" name="Nat. Plants">
        <title>The Aegilops tauschii genome reveals multiple impacts of transposons.</title>
        <authorList>
            <person name="Zhao G."/>
            <person name="Zou C."/>
            <person name="Li K."/>
            <person name="Wang K."/>
            <person name="Li T."/>
            <person name="Gao L."/>
            <person name="Zhang X."/>
            <person name="Wang H."/>
            <person name="Yang Z."/>
            <person name="Liu X."/>
            <person name="Jiang W."/>
            <person name="Mao L."/>
            <person name="Kong X."/>
            <person name="Jiao Y."/>
            <person name="Jia J."/>
        </authorList>
    </citation>
    <scope>NUCLEOTIDE SEQUENCE [LARGE SCALE GENOMIC DNA]</scope>
    <source>
        <strain evidence="5">cv. AL8/78</strain>
    </source>
</reference>
<dbReference type="SMART" id="SM00343">
    <property type="entry name" value="ZnF_C2HC"/>
    <property type="match status" value="2"/>
</dbReference>
<sequence>MWRRWVSDRGHAAHEKTSVRPRREVSPEMAGLCFRCFEEGHFRRDCTNDIVCFRCDGSGHCSKDCKRPRSPSPEGELRRHVAARVDRADQAPSRRATGRRPSPRFPRRRTPLRRRLPSGLACTSRTWLALSQRSSTRRSCASSVTPLPWRISRGGCNLPW</sequence>
<protein>
    <recommendedName>
        <fullName evidence="3">CCHC-type domain-containing protein</fullName>
    </recommendedName>
</protein>
<dbReference type="SUPFAM" id="SSF57756">
    <property type="entry name" value="Retrovirus zinc finger-like domains"/>
    <property type="match status" value="1"/>
</dbReference>
<keyword evidence="1" id="KW-0862">Zinc</keyword>
<name>A0A453HUI2_AEGTS</name>
<dbReference type="AlphaFoldDB" id="A0A453HUI2"/>
<feature type="domain" description="CCHC-type" evidence="3">
    <location>
        <begin position="33"/>
        <end position="48"/>
    </location>
</feature>
<accession>A0A453HUI2</accession>
<reference evidence="4" key="3">
    <citation type="journal article" date="2017" name="Nature">
        <title>Genome sequence of the progenitor of the wheat D genome Aegilops tauschii.</title>
        <authorList>
            <person name="Luo M.C."/>
            <person name="Gu Y.Q."/>
            <person name="Puiu D."/>
            <person name="Wang H."/>
            <person name="Twardziok S.O."/>
            <person name="Deal K.R."/>
            <person name="Huo N."/>
            <person name="Zhu T."/>
            <person name="Wang L."/>
            <person name="Wang Y."/>
            <person name="McGuire P.E."/>
            <person name="Liu S."/>
            <person name="Long H."/>
            <person name="Ramasamy R.K."/>
            <person name="Rodriguez J.C."/>
            <person name="Van S.L."/>
            <person name="Yuan L."/>
            <person name="Wang Z."/>
            <person name="Xia Z."/>
            <person name="Xiao L."/>
            <person name="Anderson O.D."/>
            <person name="Ouyang S."/>
            <person name="Liang Y."/>
            <person name="Zimin A.V."/>
            <person name="Pertea G."/>
            <person name="Qi P."/>
            <person name="Bennetzen J.L."/>
            <person name="Dai X."/>
            <person name="Dawson M.W."/>
            <person name="Muller H.G."/>
            <person name="Kugler K."/>
            <person name="Rivarola-Duarte L."/>
            <person name="Spannagl M."/>
            <person name="Mayer K.F.X."/>
            <person name="Lu F.H."/>
            <person name="Bevan M.W."/>
            <person name="Leroy P."/>
            <person name="Li P."/>
            <person name="You F.M."/>
            <person name="Sun Q."/>
            <person name="Liu Z."/>
            <person name="Lyons E."/>
            <person name="Wicker T."/>
            <person name="Salzberg S.L."/>
            <person name="Devos K.M."/>
            <person name="Dvorak J."/>
        </authorList>
    </citation>
    <scope>NUCLEOTIDE SEQUENCE [LARGE SCALE GENOMIC DNA]</scope>
    <source>
        <strain evidence="4">cv. AL8/78</strain>
    </source>
</reference>
<reference evidence="4" key="4">
    <citation type="submission" date="2019-03" db="UniProtKB">
        <authorList>
            <consortium name="EnsemblPlants"/>
        </authorList>
    </citation>
    <scope>IDENTIFICATION</scope>
</reference>
<feature type="compositionally biased region" description="Basic residues" evidence="2">
    <location>
        <begin position="96"/>
        <end position="110"/>
    </location>
</feature>
<feature type="region of interest" description="Disordered" evidence="2">
    <location>
        <begin position="62"/>
        <end position="110"/>
    </location>
</feature>
<dbReference type="Gramene" id="AET4Gv20308200.1">
    <property type="protein sequence ID" value="AET4Gv20308200.1"/>
    <property type="gene ID" value="AET4Gv20308200"/>
</dbReference>
<keyword evidence="1" id="KW-0479">Metal-binding</keyword>
<keyword evidence="1" id="KW-0863">Zinc-finger</keyword>
<feature type="domain" description="CCHC-type" evidence="3">
    <location>
        <begin position="52"/>
        <end position="67"/>
    </location>
</feature>
<evidence type="ECO:0000313" key="4">
    <source>
        <dbReference type="EnsemblPlants" id="AET4Gv20308200.1"/>
    </source>
</evidence>